<dbReference type="RefSeq" id="WP_092568346.1">
    <property type="nucleotide sequence ID" value="NZ_BMXH01000002.1"/>
</dbReference>
<reference evidence="3 4" key="1">
    <citation type="submission" date="2016-10" db="EMBL/GenBank/DDBJ databases">
        <authorList>
            <person name="de Groot N.N."/>
        </authorList>
    </citation>
    <scope>NUCLEOTIDE SEQUENCE [LARGE SCALE GENOMIC DNA]</scope>
    <source>
        <strain evidence="3 4">DSM 19219</strain>
    </source>
</reference>
<feature type="transmembrane region" description="Helical" evidence="1">
    <location>
        <begin position="40"/>
        <end position="58"/>
    </location>
</feature>
<dbReference type="Pfam" id="PF14351">
    <property type="entry name" value="DUF4401"/>
    <property type="match status" value="1"/>
</dbReference>
<evidence type="ECO:0000256" key="1">
    <source>
        <dbReference type="SAM" id="Phobius"/>
    </source>
</evidence>
<organism evidence="3 4">
    <name type="scientific">Aidingimonas halophila</name>
    <dbReference type="NCBI Taxonomy" id="574349"/>
    <lineage>
        <taxon>Bacteria</taxon>
        <taxon>Pseudomonadati</taxon>
        <taxon>Pseudomonadota</taxon>
        <taxon>Gammaproteobacteria</taxon>
        <taxon>Oceanospirillales</taxon>
        <taxon>Halomonadaceae</taxon>
        <taxon>Aidingimonas</taxon>
    </lineage>
</organism>
<feature type="transmembrane region" description="Helical" evidence="1">
    <location>
        <begin position="163"/>
        <end position="181"/>
    </location>
</feature>
<dbReference type="EMBL" id="FNNI01000002">
    <property type="protein sequence ID" value="SDW61219.1"/>
    <property type="molecule type" value="Genomic_DNA"/>
</dbReference>
<accession>A0A1H2UZY1</accession>
<dbReference type="AlphaFoldDB" id="A0A1H2UZY1"/>
<feature type="transmembrane region" description="Helical" evidence="1">
    <location>
        <begin position="193"/>
        <end position="219"/>
    </location>
</feature>
<proteinExistence type="predicted"/>
<keyword evidence="1" id="KW-1133">Transmembrane helix</keyword>
<feature type="transmembrane region" description="Helical" evidence="1">
    <location>
        <begin position="64"/>
        <end position="82"/>
    </location>
</feature>
<evidence type="ECO:0000313" key="4">
    <source>
        <dbReference type="Proteomes" id="UP000198500"/>
    </source>
</evidence>
<dbReference type="Proteomes" id="UP000198500">
    <property type="component" value="Unassembled WGS sequence"/>
</dbReference>
<dbReference type="InterPro" id="IPR025513">
    <property type="entry name" value="DUF4401"/>
</dbReference>
<feature type="transmembrane region" description="Helical" evidence="1">
    <location>
        <begin position="259"/>
        <end position="278"/>
    </location>
</feature>
<sequence length="356" mass="38517">MSRATPSLRETLARAGIAVAGKEALPSLEAPWYVRALQALSGWLAALFLLVFIGLAAIPLIESSLASMVMGLTMLATAYGLLRKTPGDFGEHLALAISLAGQGLAVWAVGTFLGAMSVGLWWAVLALQAVLATAMPSSTHRILSAFAASLALYMVMAQSGIPYIASGLILLALTWLWLNEFRWPARMRHMQSLGYGLLLGVLTLQLVAYFGQPLMGWWYGFDTALWSWMGPWMADVLAMLALLLLRGVFQHHERPIEPVIRIVAYGAVAVLMLVSFQAHGVLQGGVVVALGFAIGNRVVAGLGVILLLSSIGSYYYLLDVTLLTKAMTLFAIGVSLLAMRWLLRYRWQPAEGDVDE</sequence>
<protein>
    <recommendedName>
        <fullName evidence="2">DUF4401 domain-containing protein</fullName>
    </recommendedName>
</protein>
<feature type="domain" description="DUF4401" evidence="2">
    <location>
        <begin position="31"/>
        <end position="345"/>
    </location>
</feature>
<evidence type="ECO:0000259" key="2">
    <source>
        <dbReference type="Pfam" id="PF14351"/>
    </source>
</evidence>
<keyword evidence="1" id="KW-0472">Membrane</keyword>
<feature type="transmembrane region" description="Helical" evidence="1">
    <location>
        <begin position="225"/>
        <end position="247"/>
    </location>
</feature>
<dbReference type="STRING" id="574349.SAMN05443545_102275"/>
<dbReference type="OrthoDB" id="8527955at2"/>
<keyword evidence="1" id="KW-0812">Transmembrane</keyword>
<evidence type="ECO:0000313" key="3">
    <source>
        <dbReference type="EMBL" id="SDW61219.1"/>
    </source>
</evidence>
<gene>
    <name evidence="3" type="ORF">SAMN05443545_102275</name>
</gene>
<feature type="transmembrane region" description="Helical" evidence="1">
    <location>
        <begin position="284"/>
        <end position="308"/>
    </location>
</feature>
<name>A0A1H2UZY1_9GAMM</name>
<keyword evidence="4" id="KW-1185">Reference proteome</keyword>
<feature type="transmembrane region" description="Helical" evidence="1">
    <location>
        <begin position="320"/>
        <end position="343"/>
    </location>
</feature>